<keyword evidence="2" id="KW-1185">Reference proteome</keyword>
<organism evidence="1 2">
    <name type="scientific">Trichostrongylus colubriformis</name>
    <name type="common">Black scour worm</name>
    <dbReference type="NCBI Taxonomy" id="6319"/>
    <lineage>
        <taxon>Eukaryota</taxon>
        <taxon>Metazoa</taxon>
        <taxon>Ecdysozoa</taxon>
        <taxon>Nematoda</taxon>
        <taxon>Chromadorea</taxon>
        <taxon>Rhabditida</taxon>
        <taxon>Rhabditina</taxon>
        <taxon>Rhabditomorpha</taxon>
        <taxon>Strongyloidea</taxon>
        <taxon>Trichostrongylidae</taxon>
        <taxon>Trichostrongylus</taxon>
    </lineage>
</organism>
<dbReference type="AlphaFoldDB" id="A0AAN8ISZ9"/>
<protein>
    <submittedName>
        <fullName evidence="1">Uncharacterized protein</fullName>
    </submittedName>
</protein>
<reference evidence="1 2" key="1">
    <citation type="submission" date="2019-10" db="EMBL/GenBank/DDBJ databases">
        <title>Assembly and Annotation for the nematode Trichostrongylus colubriformis.</title>
        <authorList>
            <person name="Martin J."/>
        </authorList>
    </citation>
    <scope>NUCLEOTIDE SEQUENCE [LARGE SCALE GENOMIC DNA]</scope>
    <source>
        <strain evidence="1">G859</strain>
        <tissue evidence="1">Whole worm</tissue>
    </source>
</reference>
<proteinExistence type="predicted"/>
<name>A0AAN8ISZ9_TRICO</name>
<dbReference type="EMBL" id="WIXE01001456">
    <property type="protein sequence ID" value="KAK5985679.1"/>
    <property type="molecule type" value="Genomic_DNA"/>
</dbReference>
<sequence length="147" mass="16852">MNLRTFISNSAAVSSQINENDRALSTPAKTKVLDVDYVPEAEVFLLKTNFILKPQANRDFIYDPIGLRAPLTIVHKHLLRTLFDIQIEWNTHRSQVQRGMARSTKNIDSFYVEVPRRLFPLAHPQTLFDCGSSLTRAIRLWPFDGTP</sequence>
<dbReference type="Proteomes" id="UP001331761">
    <property type="component" value="Unassembled WGS sequence"/>
</dbReference>
<accession>A0AAN8ISZ9</accession>
<dbReference type="InterPro" id="IPR008042">
    <property type="entry name" value="Retrotrans_Pao"/>
</dbReference>
<evidence type="ECO:0000313" key="1">
    <source>
        <dbReference type="EMBL" id="KAK5985679.1"/>
    </source>
</evidence>
<evidence type="ECO:0000313" key="2">
    <source>
        <dbReference type="Proteomes" id="UP001331761"/>
    </source>
</evidence>
<gene>
    <name evidence="1" type="ORF">GCK32_005471</name>
</gene>
<comment type="caution">
    <text evidence="1">The sequence shown here is derived from an EMBL/GenBank/DDBJ whole genome shotgun (WGS) entry which is preliminary data.</text>
</comment>
<dbReference type="Pfam" id="PF05380">
    <property type="entry name" value="Peptidase_A17"/>
    <property type="match status" value="1"/>
</dbReference>